<reference evidence="1 2" key="1">
    <citation type="submission" date="2015-01" db="EMBL/GenBank/DDBJ databases">
        <title>The Genome Sequence of Exophiala spinifera CBS89968.</title>
        <authorList>
            <consortium name="The Broad Institute Genomics Platform"/>
            <person name="Cuomo C."/>
            <person name="de Hoog S."/>
            <person name="Gorbushina A."/>
            <person name="Stielow B."/>
            <person name="Teixiera M."/>
            <person name="Abouelleil A."/>
            <person name="Chapman S.B."/>
            <person name="Priest M."/>
            <person name="Young S.K."/>
            <person name="Wortman J."/>
            <person name="Nusbaum C."/>
            <person name="Birren B."/>
        </authorList>
    </citation>
    <scope>NUCLEOTIDE SEQUENCE [LARGE SCALE GENOMIC DNA]</scope>
    <source>
        <strain evidence="1 2">CBS 89968</strain>
    </source>
</reference>
<dbReference type="GeneID" id="27339192"/>
<evidence type="ECO:0000313" key="1">
    <source>
        <dbReference type="EMBL" id="KIW09640.1"/>
    </source>
</evidence>
<dbReference type="AlphaFoldDB" id="A0A0D2AT14"/>
<dbReference type="EMBL" id="KN847518">
    <property type="protein sequence ID" value="KIW09640.1"/>
    <property type="molecule type" value="Genomic_DNA"/>
</dbReference>
<dbReference type="RefSeq" id="XP_016229856.1">
    <property type="nucleotide sequence ID" value="XM_016386416.1"/>
</dbReference>
<name>A0A0D2AT14_9EURO</name>
<proteinExistence type="predicted"/>
<accession>A0A0D2AT14</accession>
<gene>
    <name evidence="1" type="ORF">PV08_12109</name>
</gene>
<evidence type="ECO:0000313" key="2">
    <source>
        <dbReference type="Proteomes" id="UP000053328"/>
    </source>
</evidence>
<dbReference type="HOGENOM" id="CLU_854049_0_0_1"/>
<protein>
    <submittedName>
        <fullName evidence="1">Uncharacterized protein</fullName>
    </submittedName>
</protein>
<organism evidence="1 2">
    <name type="scientific">Exophiala spinifera</name>
    <dbReference type="NCBI Taxonomy" id="91928"/>
    <lineage>
        <taxon>Eukaryota</taxon>
        <taxon>Fungi</taxon>
        <taxon>Dikarya</taxon>
        <taxon>Ascomycota</taxon>
        <taxon>Pezizomycotina</taxon>
        <taxon>Eurotiomycetes</taxon>
        <taxon>Chaetothyriomycetidae</taxon>
        <taxon>Chaetothyriales</taxon>
        <taxon>Herpotrichiellaceae</taxon>
        <taxon>Exophiala</taxon>
    </lineage>
</organism>
<sequence>MGSVLKPLNTIDSIEQGAWPYIDPRLLDLQTVGGDLNVALWPRGAKDRPVLMHVAALAYHYGPAVAASRQTHVWFQELGGKSMSAPTQFTRMLENVFEELLIPQQVTFFRYNIERLLRDEDHHREVQGSPERLLDNQFSLLERWSRSKYPFAWREFEPVMSTLIAPYSVASNPTSTKARLDFSRELYECCTSPDAAHKSRFASTHATWFAILRHVLQNFTAGHFKVEHWVAAISAAMLSCQIECVPGVYQSRLSFRRVIRLIGYTTPVGVLSAPVGSLKRLAMEAQHQAKRTRTTSHIDFGCSIPFTQIPELVKQGFEAQELHFRK</sequence>
<dbReference type="OrthoDB" id="5243188at2759"/>
<dbReference type="Proteomes" id="UP000053328">
    <property type="component" value="Unassembled WGS sequence"/>
</dbReference>
<feature type="non-terminal residue" evidence="1">
    <location>
        <position position="326"/>
    </location>
</feature>
<dbReference type="VEuPathDB" id="FungiDB:PV08_12109"/>
<keyword evidence="2" id="KW-1185">Reference proteome</keyword>